<dbReference type="InterPro" id="IPR050519">
    <property type="entry name" value="Glycosyltransf_28_UgtP"/>
</dbReference>
<dbReference type="InterPro" id="IPR007235">
    <property type="entry name" value="Glyco_trans_28_C"/>
</dbReference>
<accession>A0ABW4LRR9</accession>
<evidence type="ECO:0000259" key="6">
    <source>
        <dbReference type="Pfam" id="PF06925"/>
    </source>
</evidence>
<evidence type="ECO:0000256" key="3">
    <source>
        <dbReference type="ARBA" id="ARBA00022676"/>
    </source>
</evidence>
<gene>
    <name evidence="7" type="ORF">ACFSCX_15140</name>
</gene>
<protein>
    <submittedName>
        <fullName evidence="7">Glycosyltransferase</fullName>
    </submittedName>
</protein>
<dbReference type="SUPFAM" id="SSF53756">
    <property type="entry name" value="UDP-Glycosyltransferase/glycogen phosphorylase"/>
    <property type="match status" value="1"/>
</dbReference>
<evidence type="ECO:0000256" key="1">
    <source>
        <dbReference type="ARBA" id="ARBA00004370"/>
    </source>
</evidence>
<comment type="caution">
    <text evidence="7">The sequence shown here is derived from an EMBL/GenBank/DDBJ whole genome shotgun (WGS) entry which is preliminary data.</text>
</comment>
<evidence type="ECO:0000313" key="8">
    <source>
        <dbReference type="Proteomes" id="UP001597214"/>
    </source>
</evidence>
<evidence type="ECO:0000259" key="5">
    <source>
        <dbReference type="Pfam" id="PF04101"/>
    </source>
</evidence>
<evidence type="ECO:0000313" key="7">
    <source>
        <dbReference type="EMBL" id="MFD1737870.1"/>
    </source>
</evidence>
<evidence type="ECO:0000256" key="2">
    <source>
        <dbReference type="ARBA" id="ARBA00006962"/>
    </source>
</evidence>
<name>A0ABW4LRR9_9BACI</name>
<comment type="subcellular location">
    <subcellularLocation>
        <location evidence="1">Membrane</location>
    </subcellularLocation>
</comment>
<reference evidence="8" key="1">
    <citation type="journal article" date="2019" name="Int. J. Syst. Evol. Microbiol.">
        <title>The Global Catalogue of Microorganisms (GCM) 10K type strain sequencing project: providing services to taxonomists for standard genome sequencing and annotation.</title>
        <authorList>
            <consortium name="The Broad Institute Genomics Platform"/>
            <consortium name="The Broad Institute Genome Sequencing Center for Infectious Disease"/>
            <person name="Wu L."/>
            <person name="Ma J."/>
        </authorList>
    </citation>
    <scope>NUCLEOTIDE SEQUENCE [LARGE SCALE GENOMIC DNA]</scope>
    <source>
        <strain evidence="8">CCUG 49339</strain>
    </source>
</reference>
<dbReference type="PANTHER" id="PTHR43025">
    <property type="entry name" value="MONOGALACTOSYLDIACYLGLYCEROL SYNTHASE"/>
    <property type="match status" value="1"/>
</dbReference>
<keyword evidence="8" id="KW-1185">Reference proteome</keyword>
<evidence type="ECO:0000256" key="4">
    <source>
        <dbReference type="ARBA" id="ARBA00022679"/>
    </source>
</evidence>
<sequence length="391" mass="45560">MKKILFFPLLDSLPSGHHQVANSVMNYVSSRSTDIQCKKIDLLNRWNPHLESMITKTYLGWIQKFPESYAWIYRKLAYKSKQNRSYKHYEMLFQHKMEEIIMEEKPDLIICTHAFPSYLLNRLKQYGACDVPVVNIYTDFFVNDVWGKEMIEYHFVSDIRMKNQLMEEFHIPANKIKVTGIPVDESFSSPSSRKKEEHPITILLSGGSAGLGNIMELLTKVKKDGQLTFKVLCGNNHSLFQEVSNLNNPNIQPLPYISSRSEMNKWYDLADAIITKPGGVTISESLKKKVPIFIHSVLPGQEEINLQYLRKQGLVFTIRDTIELLDLLSNKQVMKEYEQSLYRYRNTQDFQDPEEIFIFLESLVNKRDQRRQINQIIEKKMMKIMGGVSGD</sequence>
<dbReference type="Pfam" id="PF06925">
    <property type="entry name" value="MGDG_synth"/>
    <property type="match status" value="1"/>
</dbReference>
<dbReference type="PANTHER" id="PTHR43025:SF3">
    <property type="entry name" value="MONOGALACTOSYLDIACYLGLYCEROL SYNTHASE 1, CHLOROPLASTIC"/>
    <property type="match status" value="1"/>
</dbReference>
<proteinExistence type="inferred from homology"/>
<dbReference type="RefSeq" id="WP_377929089.1">
    <property type="nucleotide sequence ID" value="NZ_JBHUEM010000024.1"/>
</dbReference>
<keyword evidence="4" id="KW-0808">Transferase</keyword>
<organism evidence="7 8">
    <name type="scientific">Bacillus salitolerans</name>
    <dbReference type="NCBI Taxonomy" id="1437434"/>
    <lineage>
        <taxon>Bacteria</taxon>
        <taxon>Bacillati</taxon>
        <taxon>Bacillota</taxon>
        <taxon>Bacilli</taxon>
        <taxon>Bacillales</taxon>
        <taxon>Bacillaceae</taxon>
        <taxon>Bacillus</taxon>
    </lineage>
</organism>
<feature type="domain" description="Glycosyl transferase family 28 C-terminal" evidence="5">
    <location>
        <begin position="201"/>
        <end position="321"/>
    </location>
</feature>
<keyword evidence="3" id="KW-0328">Glycosyltransferase</keyword>
<dbReference type="Proteomes" id="UP001597214">
    <property type="component" value="Unassembled WGS sequence"/>
</dbReference>
<dbReference type="Pfam" id="PF04101">
    <property type="entry name" value="Glyco_tran_28_C"/>
    <property type="match status" value="1"/>
</dbReference>
<comment type="similarity">
    <text evidence="2">Belongs to the glycosyltransferase 28 family.</text>
</comment>
<dbReference type="EMBL" id="JBHUEM010000024">
    <property type="protein sequence ID" value="MFD1737870.1"/>
    <property type="molecule type" value="Genomic_DNA"/>
</dbReference>
<dbReference type="Gene3D" id="3.40.50.2000">
    <property type="entry name" value="Glycogen Phosphorylase B"/>
    <property type="match status" value="2"/>
</dbReference>
<dbReference type="InterPro" id="IPR009695">
    <property type="entry name" value="Diacylglyc_glucosyltr_N"/>
</dbReference>
<feature type="domain" description="Diacylglycerol glucosyltransferase N-terminal" evidence="6">
    <location>
        <begin position="17"/>
        <end position="183"/>
    </location>
</feature>